<evidence type="ECO:0000256" key="1">
    <source>
        <dbReference type="SAM" id="MobiDB-lite"/>
    </source>
</evidence>
<accession>A0A370H798</accession>
<dbReference type="InterPro" id="IPR016181">
    <property type="entry name" value="Acyl_CoA_acyltransferase"/>
</dbReference>
<dbReference type="OrthoDB" id="213519at2"/>
<dbReference type="InterPro" id="IPR038740">
    <property type="entry name" value="BioF2-like_GNAT_dom"/>
</dbReference>
<organism evidence="3 4">
    <name type="scientific">Microvirga subterranea</name>
    <dbReference type="NCBI Taxonomy" id="186651"/>
    <lineage>
        <taxon>Bacteria</taxon>
        <taxon>Pseudomonadati</taxon>
        <taxon>Pseudomonadota</taxon>
        <taxon>Alphaproteobacteria</taxon>
        <taxon>Hyphomicrobiales</taxon>
        <taxon>Methylobacteriaceae</taxon>
        <taxon>Microvirga</taxon>
    </lineage>
</organism>
<dbReference type="Proteomes" id="UP000254925">
    <property type="component" value="Unassembled WGS sequence"/>
</dbReference>
<gene>
    <name evidence="3" type="ORF">DES45_11433</name>
</gene>
<dbReference type="RefSeq" id="WP_114772779.1">
    <property type="nucleotide sequence ID" value="NZ_QQBB01000014.1"/>
</dbReference>
<dbReference type="EMBL" id="QQBB01000014">
    <property type="protein sequence ID" value="RDI52572.1"/>
    <property type="molecule type" value="Genomic_DNA"/>
</dbReference>
<dbReference type="Gene3D" id="3.40.630.30">
    <property type="match status" value="1"/>
</dbReference>
<sequence length="422" mass="47956">MGFYDSQVQSRLWRPEASTGEIRTVTVRDADELAPHCDAWHALAWNAPQRLGTLLPAWADAGFRHGPEPGERWLCIFAYEGSRLIGVLPLISGAHPLLGYARPVLRTCDRHVLIEKIVLAPDRAHVALSTLLGEARRQVPDHLGIDLIGLRSGSPVLKALEQGVEGYRAHPGSRVLNSFLDVRGDFEAYLSTLGQMRKNLRRYRRKLESRGSVQVEIKRSGYADEAFLDEFLRLEASGWKGRGGTAILQNDNSHAYHRTLVRNLAGSGCLEWYAMRVDGHLVAARFVVRCGSALILPKIAFDEDYADCRPGMLLTGELYKDAFARPEIEEVNPMSSAEAHRFWHMPQDEYTTVHLVRDSAIPVTFQLSRVKLRSFYREHVRPRIPEVVREAQRRLRRRGELRPRRASESRNVQTTNDRRDED</sequence>
<name>A0A370H798_9HYPH</name>
<feature type="domain" description="BioF2-like acetyltransferase" evidence="2">
    <location>
        <begin position="195"/>
        <end position="331"/>
    </location>
</feature>
<evidence type="ECO:0000259" key="2">
    <source>
        <dbReference type="Pfam" id="PF13480"/>
    </source>
</evidence>
<protein>
    <submittedName>
        <fullName evidence="3">CelD/BcsL family acetyltransferase involved in cellulose biosynthesis</fullName>
    </submittedName>
</protein>
<evidence type="ECO:0000313" key="4">
    <source>
        <dbReference type="Proteomes" id="UP000254925"/>
    </source>
</evidence>
<evidence type="ECO:0000313" key="3">
    <source>
        <dbReference type="EMBL" id="RDI52572.1"/>
    </source>
</evidence>
<feature type="compositionally biased region" description="Basic and acidic residues" evidence="1">
    <location>
        <begin position="396"/>
        <end position="408"/>
    </location>
</feature>
<keyword evidence="4" id="KW-1185">Reference proteome</keyword>
<dbReference type="AlphaFoldDB" id="A0A370H798"/>
<keyword evidence="3" id="KW-0808">Transferase</keyword>
<reference evidence="3 4" key="1">
    <citation type="submission" date="2018-07" db="EMBL/GenBank/DDBJ databases">
        <title>Genomic Encyclopedia of Type Strains, Phase IV (KMG-IV): sequencing the most valuable type-strain genomes for metagenomic binning, comparative biology and taxonomic classification.</title>
        <authorList>
            <person name="Goeker M."/>
        </authorList>
    </citation>
    <scope>NUCLEOTIDE SEQUENCE [LARGE SCALE GENOMIC DNA]</scope>
    <source>
        <strain evidence="3 4">DSM 14364</strain>
    </source>
</reference>
<dbReference type="GO" id="GO:0016740">
    <property type="term" value="F:transferase activity"/>
    <property type="evidence" value="ECO:0007669"/>
    <property type="project" value="UniProtKB-KW"/>
</dbReference>
<proteinExistence type="predicted"/>
<feature type="region of interest" description="Disordered" evidence="1">
    <location>
        <begin position="396"/>
        <end position="422"/>
    </location>
</feature>
<dbReference type="SUPFAM" id="SSF55729">
    <property type="entry name" value="Acyl-CoA N-acyltransferases (Nat)"/>
    <property type="match status" value="1"/>
</dbReference>
<comment type="caution">
    <text evidence="3">The sequence shown here is derived from an EMBL/GenBank/DDBJ whole genome shotgun (WGS) entry which is preliminary data.</text>
</comment>
<dbReference type="Pfam" id="PF13480">
    <property type="entry name" value="Acetyltransf_6"/>
    <property type="match status" value="1"/>
</dbReference>